<reference evidence="17 18" key="1">
    <citation type="submission" date="2013-11" db="EMBL/GenBank/DDBJ databases">
        <title>Metagenomic analysis of a methanogenic consortium involved in long chain n-alkane degradation.</title>
        <authorList>
            <person name="Davidova I.A."/>
            <person name="Callaghan A.V."/>
            <person name="Wawrik B."/>
            <person name="Pruitt S."/>
            <person name="Marks C."/>
            <person name="Duncan K.E."/>
            <person name="Suflita J.M."/>
        </authorList>
    </citation>
    <scope>NUCLEOTIDE SEQUENCE [LARGE SCALE GENOMIC DNA]</scope>
    <source>
        <strain evidence="17 18">SPR</strain>
    </source>
</reference>
<dbReference type="SMART" id="SM00388">
    <property type="entry name" value="HisKA"/>
    <property type="match status" value="1"/>
</dbReference>
<comment type="catalytic activity">
    <reaction evidence="1">
        <text>ATP + protein L-histidine = ADP + protein N-phospho-L-histidine.</text>
        <dbReference type="EC" id="2.7.13.3"/>
    </reaction>
</comment>
<sequence length="881" mass="99571">MHVQSVTARLERDITRYYDALYEMERLSLLLFRTQKASRTVIEKWLLKEGFQEDEDGFWQSQPLLEAYRKGKAPKNAISVSWDAAIKNDPLARERMYCLRGIGPFLEEIHNRLAGAAWIYYQDITNTALQYPYIDQSTAIPHDFDWSTYHTWLSVDPEHNPEREVRWTPPSVDYAGEGAILSISIPVYQRDEFQGLWSIDVPMRVLLTNYEIETLLPGQENFILDRDGKIVVHPVIVTAIDKEKGSVFQQDKRALGPDFAELDMIELMEKGQGQLELKNKDGADCIGYYNAIKQIGWSIFAIFPKKSLFEIFTSDMTDAFERIKRGDLSFRIENHTAIDQAQSLINGYNEMARELEAQEAKRRKAENDLKDSEHRLAKAQALAHVGSWELVLPENHLTMSQELYRIVGLPENRAVRPGHILKMVHPEDKEKAQDLFQRAIENEKSLSFEMRIIRPDKEQRWIRNEGEIHYNRAGEVIRIFGATQDITVQKLAEQERNALEKQLRQAQKMEAIGTLAGGVAHDFNNILQAIAGYVELMIADRELSQEHREQMVRVNGAVLRAAELVRRLLTFSRKVEAAFKPLDLNKQILATMRLLERTLPKMISIELDLADELPVIKADPSQLEQILMNLGTNARDAMPDGGKFFISTETVFLAAGDRSINMNLEKGEYVQITITDNGHGMDQETSQHIFEPFFTTKGVGRGTGLGLSTVYGVVRNHGGHIECFSEPGLGTTFKILIPVPTEKLPEEEEVKPASQNIKGGDETIMVVDDDRAVLDVALKMLERNGYEVITAGSGEEAIEIYEKHGNGLDLVIMDLGMPGIGGYKALKKIVKINSKAKVLISSGYSPDGAEVRDKDSLAAGFVGKPYQLADMLRTIRDVLDG</sequence>
<keyword evidence="7" id="KW-0418">Kinase</keyword>
<proteinExistence type="predicted"/>
<evidence type="ECO:0000259" key="15">
    <source>
        <dbReference type="PROSITE" id="PS50113"/>
    </source>
</evidence>
<evidence type="ECO:0000256" key="5">
    <source>
        <dbReference type="ARBA" id="ARBA00022679"/>
    </source>
</evidence>
<feature type="coiled-coil region" evidence="11">
    <location>
        <begin position="338"/>
        <end position="382"/>
    </location>
</feature>
<dbReference type="Proteomes" id="UP000032233">
    <property type="component" value="Unassembled WGS sequence"/>
</dbReference>
<dbReference type="CDD" id="cd00130">
    <property type="entry name" value="PAS"/>
    <property type="match status" value="1"/>
</dbReference>
<evidence type="ECO:0000259" key="14">
    <source>
        <dbReference type="PROSITE" id="PS50112"/>
    </source>
</evidence>
<keyword evidence="11" id="KW-0175">Coiled coil</keyword>
<feature type="domain" description="PAC" evidence="15">
    <location>
        <begin position="446"/>
        <end position="498"/>
    </location>
</feature>
<protein>
    <recommendedName>
        <fullName evidence="3">histidine kinase</fullName>
        <ecNumber evidence="3">2.7.13.3</ecNumber>
    </recommendedName>
</protein>
<dbReference type="EC" id="2.7.13.3" evidence="3"/>
<keyword evidence="6" id="KW-0547">Nucleotide-binding</keyword>
<comment type="caution">
    <text evidence="17">The sequence shown here is derived from an EMBL/GenBank/DDBJ whole genome shotgun (WGS) entry which is preliminary data.</text>
</comment>
<dbReference type="PANTHER" id="PTHR43065:SF46">
    <property type="entry name" value="C4-DICARBOXYLATE TRANSPORT SENSOR PROTEIN DCTB"/>
    <property type="match status" value="1"/>
</dbReference>
<dbReference type="PROSITE" id="PS50113">
    <property type="entry name" value="PAC"/>
    <property type="match status" value="1"/>
</dbReference>
<evidence type="ECO:0000259" key="16">
    <source>
        <dbReference type="PROSITE" id="PS50885"/>
    </source>
</evidence>
<keyword evidence="18" id="KW-1185">Reference proteome</keyword>
<dbReference type="SMART" id="SM00387">
    <property type="entry name" value="HATPase_c"/>
    <property type="match status" value="1"/>
</dbReference>
<feature type="domain" description="Histidine kinase" evidence="12">
    <location>
        <begin position="518"/>
        <end position="741"/>
    </location>
</feature>
<dbReference type="AlphaFoldDB" id="A0A0D2GFK5"/>
<organism evidence="17 18">
    <name type="scientific">Dethiosulfatarculus sandiegensis</name>
    <dbReference type="NCBI Taxonomy" id="1429043"/>
    <lineage>
        <taxon>Bacteria</taxon>
        <taxon>Pseudomonadati</taxon>
        <taxon>Thermodesulfobacteriota</taxon>
        <taxon>Desulfarculia</taxon>
        <taxon>Desulfarculales</taxon>
        <taxon>Desulfarculaceae</taxon>
        <taxon>Dethiosulfatarculus</taxon>
    </lineage>
</organism>
<dbReference type="InterPro" id="IPR004358">
    <property type="entry name" value="Sig_transdc_His_kin-like_C"/>
</dbReference>
<dbReference type="Pfam" id="PF08447">
    <property type="entry name" value="PAS_3"/>
    <property type="match status" value="1"/>
</dbReference>
<keyword evidence="9" id="KW-0902">Two-component regulatory system</keyword>
<dbReference type="InterPro" id="IPR001789">
    <property type="entry name" value="Sig_transdc_resp-reg_receiver"/>
</dbReference>
<feature type="domain" description="HAMP" evidence="16">
    <location>
        <begin position="315"/>
        <end position="360"/>
    </location>
</feature>
<evidence type="ECO:0000313" key="17">
    <source>
        <dbReference type="EMBL" id="KIX13722.1"/>
    </source>
</evidence>
<dbReference type="PROSITE" id="PS50110">
    <property type="entry name" value="RESPONSE_REGULATORY"/>
    <property type="match status" value="1"/>
</dbReference>
<dbReference type="InterPro" id="IPR036097">
    <property type="entry name" value="HisK_dim/P_sf"/>
</dbReference>
<dbReference type="Gene3D" id="3.30.565.10">
    <property type="entry name" value="Histidine kinase-like ATPase, C-terminal domain"/>
    <property type="match status" value="1"/>
</dbReference>
<dbReference type="InterPro" id="IPR000700">
    <property type="entry name" value="PAS-assoc_C"/>
</dbReference>
<evidence type="ECO:0000256" key="4">
    <source>
        <dbReference type="ARBA" id="ARBA00022553"/>
    </source>
</evidence>
<dbReference type="GO" id="GO:0005524">
    <property type="term" value="F:ATP binding"/>
    <property type="evidence" value="ECO:0007669"/>
    <property type="project" value="UniProtKB-KW"/>
</dbReference>
<feature type="domain" description="PAS" evidence="14">
    <location>
        <begin position="400"/>
        <end position="443"/>
    </location>
</feature>
<dbReference type="SMART" id="SM00086">
    <property type="entry name" value="PAC"/>
    <property type="match status" value="1"/>
</dbReference>
<evidence type="ECO:0000256" key="1">
    <source>
        <dbReference type="ARBA" id="ARBA00000085"/>
    </source>
</evidence>
<comment type="subcellular location">
    <subcellularLocation>
        <location evidence="2">Membrane</location>
    </subcellularLocation>
</comment>
<evidence type="ECO:0000259" key="13">
    <source>
        <dbReference type="PROSITE" id="PS50110"/>
    </source>
</evidence>
<evidence type="ECO:0000256" key="11">
    <source>
        <dbReference type="SAM" id="Coils"/>
    </source>
</evidence>
<evidence type="ECO:0000256" key="7">
    <source>
        <dbReference type="ARBA" id="ARBA00022777"/>
    </source>
</evidence>
<evidence type="ECO:0000256" key="8">
    <source>
        <dbReference type="ARBA" id="ARBA00022840"/>
    </source>
</evidence>
<evidence type="ECO:0000256" key="3">
    <source>
        <dbReference type="ARBA" id="ARBA00012438"/>
    </source>
</evidence>
<dbReference type="SUPFAM" id="SSF55874">
    <property type="entry name" value="ATPase domain of HSP90 chaperone/DNA topoisomerase II/histidine kinase"/>
    <property type="match status" value="1"/>
</dbReference>
<keyword evidence="4 10" id="KW-0597">Phosphoprotein</keyword>
<dbReference type="GO" id="GO:0000155">
    <property type="term" value="F:phosphorelay sensor kinase activity"/>
    <property type="evidence" value="ECO:0007669"/>
    <property type="project" value="InterPro"/>
</dbReference>
<dbReference type="InterPro" id="IPR003661">
    <property type="entry name" value="HisK_dim/P_dom"/>
</dbReference>
<dbReference type="InterPro" id="IPR003660">
    <property type="entry name" value="HAMP_dom"/>
</dbReference>
<keyword evidence="8" id="KW-0067">ATP-binding</keyword>
<dbReference type="CDD" id="cd00156">
    <property type="entry name" value="REC"/>
    <property type="match status" value="1"/>
</dbReference>
<dbReference type="InterPro" id="IPR036890">
    <property type="entry name" value="HATPase_C_sf"/>
</dbReference>
<dbReference type="CDD" id="cd12912">
    <property type="entry name" value="PDC2_MCP_like"/>
    <property type="match status" value="1"/>
</dbReference>
<feature type="modified residue" description="4-aspartylphosphate" evidence="10">
    <location>
        <position position="814"/>
    </location>
</feature>
<dbReference type="Gene3D" id="2.10.70.100">
    <property type="match status" value="1"/>
</dbReference>
<dbReference type="PANTHER" id="PTHR43065">
    <property type="entry name" value="SENSOR HISTIDINE KINASE"/>
    <property type="match status" value="1"/>
</dbReference>
<dbReference type="PRINTS" id="PR00344">
    <property type="entry name" value="BCTRLSENSOR"/>
</dbReference>
<dbReference type="Pfam" id="PF00072">
    <property type="entry name" value="Response_reg"/>
    <property type="match status" value="1"/>
</dbReference>
<dbReference type="InterPro" id="IPR003594">
    <property type="entry name" value="HATPase_dom"/>
</dbReference>
<dbReference type="STRING" id="1429043.X474_12270"/>
<dbReference type="NCBIfam" id="TIGR00229">
    <property type="entry name" value="sensory_box"/>
    <property type="match status" value="1"/>
</dbReference>
<dbReference type="PROSITE" id="PS50109">
    <property type="entry name" value="HIS_KIN"/>
    <property type="match status" value="1"/>
</dbReference>
<dbReference type="SUPFAM" id="SSF47384">
    <property type="entry name" value="Homodimeric domain of signal transducing histidine kinase"/>
    <property type="match status" value="1"/>
</dbReference>
<name>A0A0D2GFK5_9BACT</name>
<dbReference type="PROSITE" id="PS50112">
    <property type="entry name" value="PAS"/>
    <property type="match status" value="1"/>
</dbReference>
<dbReference type="PROSITE" id="PS50885">
    <property type="entry name" value="HAMP"/>
    <property type="match status" value="1"/>
</dbReference>
<dbReference type="EMBL" id="AZAC01000014">
    <property type="protein sequence ID" value="KIX13722.1"/>
    <property type="molecule type" value="Genomic_DNA"/>
</dbReference>
<evidence type="ECO:0000256" key="2">
    <source>
        <dbReference type="ARBA" id="ARBA00004370"/>
    </source>
</evidence>
<dbReference type="InterPro" id="IPR001610">
    <property type="entry name" value="PAC"/>
</dbReference>
<dbReference type="InParanoid" id="A0A0D2GFK5"/>
<dbReference type="InterPro" id="IPR013655">
    <property type="entry name" value="PAS_fold_3"/>
</dbReference>
<dbReference type="GO" id="GO:0016020">
    <property type="term" value="C:membrane"/>
    <property type="evidence" value="ECO:0007669"/>
    <property type="project" value="UniProtKB-SubCell"/>
</dbReference>
<dbReference type="InterPro" id="IPR005467">
    <property type="entry name" value="His_kinase_dom"/>
</dbReference>
<evidence type="ECO:0000313" key="18">
    <source>
        <dbReference type="Proteomes" id="UP000032233"/>
    </source>
</evidence>
<dbReference type="InterPro" id="IPR011006">
    <property type="entry name" value="CheY-like_superfamily"/>
</dbReference>
<dbReference type="Pfam" id="PF02518">
    <property type="entry name" value="HATPase_c"/>
    <property type="match status" value="1"/>
</dbReference>
<evidence type="ECO:0000256" key="10">
    <source>
        <dbReference type="PROSITE-ProRule" id="PRU00169"/>
    </source>
</evidence>
<dbReference type="Gene3D" id="1.10.287.130">
    <property type="match status" value="1"/>
</dbReference>
<dbReference type="SMART" id="SM00448">
    <property type="entry name" value="REC"/>
    <property type="match status" value="1"/>
</dbReference>
<gene>
    <name evidence="17" type="ORF">X474_12270</name>
</gene>
<dbReference type="InterPro" id="IPR035965">
    <property type="entry name" value="PAS-like_dom_sf"/>
</dbReference>
<accession>A0A0D2GFK5</accession>
<dbReference type="Pfam" id="PF00512">
    <property type="entry name" value="HisKA"/>
    <property type="match status" value="1"/>
</dbReference>
<evidence type="ECO:0000259" key="12">
    <source>
        <dbReference type="PROSITE" id="PS50109"/>
    </source>
</evidence>
<dbReference type="Gene3D" id="3.30.450.20">
    <property type="entry name" value="PAS domain"/>
    <property type="match status" value="2"/>
</dbReference>
<dbReference type="SUPFAM" id="SSF52172">
    <property type="entry name" value="CheY-like"/>
    <property type="match status" value="1"/>
</dbReference>
<dbReference type="SUPFAM" id="SSF55785">
    <property type="entry name" value="PYP-like sensor domain (PAS domain)"/>
    <property type="match status" value="1"/>
</dbReference>
<dbReference type="Gene3D" id="3.40.50.2300">
    <property type="match status" value="1"/>
</dbReference>
<keyword evidence="5" id="KW-0808">Transferase</keyword>
<feature type="domain" description="Response regulatory" evidence="13">
    <location>
        <begin position="763"/>
        <end position="879"/>
    </location>
</feature>
<evidence type="ECO:0000256" key="6">
    <source>
        <dbReference type="ARBA" id="ARBA00022741"/>
    </source>
</evidence>
<dbReference type="InterPro" id="IPR000014">
    <property type="entry name" value="PAS"/>
</dbReference>
<evidence type="ECO:0000256" key="9">
    <source>
        <dbReference type="ARBA" id="ARBA00023012"/>
    </source>
</evidence>